<gene>
    <name evidence="3" type="ORF">CALCODRAFT_483065</name>
</gene>
<feature type="chain" id="PRO_5007858059" evidence="2">
    <location>
        <begin position="21"/>
        <end position="353"/>
    </location>
</feature>
<feature type="compositionally biased region" description="Basic and acidic residues" evidence="1">
    <location>
        <begin position="133"/>
        <end position="149"/>
    </location>
</feature>
<feature type="compositionally biased region" description="Basic and acidic residues" evidence="1">
    <location>
        <begin position="343"/>
        <end position="353"/>
    </location>
</feature>
<sequence length="353" mass="40047">MLFMTTSVAASLLVFSAASAIPVDRYPLPEFEDICKESKGRHGLHWRVIDQPSLDEPTDEMTGGIKFVNIQRLAPADKPIRVHERSFQDAELGVALFTRSFDIDDHVLDLAPRAKTGIWNAVKNVFTSKKKDKKEEKAEEESEVKHFDGPRPNSFRTWPDVFISNKWGPHGGQTFSALGQSSTEGQSHTERLSRRSDRQAEPMHEPRSFDFDENDLGLERRQNGAVGHHDGEHGPKHGHEHDHAHSYSADGGAPHHQHQDRERRRSFDEDYELIFSRQAESVSPNEDPTCTQLPMPTPVAPHHKSHDANQRLYGRRGPRQSQTQSQLGNSNSPSGYQGSYWQEARRRSLDDLE</sequence>
<feature type="compositionally biased region" description="Basic and acidic residues" evidence="1">
    <location>
        <begin position="187"/>
        <end position="210"/>
    </location>
</feature>
<keyword evidence="4" id="KW-1185">Reference proteome</keyword>
<evidence type="ECO:0000256" key="2">
    <source>
        <dbReference type="SAM" id="SignalP"/>
    </source>
</evidence>
<keyword evidence="2" id="KW-0732">Signal</keyword>
<accession>A0A165G567</accession>
<name>A0A165G567_9BASI</name>
<dbReference type="EMBL" id="KV423961">
    <property type="protein sequence ID" value="KZT57610.1"/>
    <property type="molecule type" value="Genomic_DNA"/>
</dbReference>
<feature type="region of interest" description="Disordered" evidence="1">
    <location>
        <begin position="169"/>
        <end position="353"/>
    </location>
</feature>
<feature type="compositionally biased region" description="Polar residues" evidence="1">
    <location>
        <begin position="173"/>
        <end position="186"/>
    </location>
</feature>
<evidence type="ECO:0000313" key="3">
    <source>
        <dbReference type="EMBL" id="KZT57610.1"/>
    </source>
</evidence>
<feature type="compositionally biased region" description="Basic and acidic residues" evidence="1">
    <location>
        <begin position="257"/>
        <end position="268"/>
    </location>
</feature>
<feature type="region of interest" description="Disordered" evidence="1">
    <location>
        <begin position="129"/>
        <end position="152"/>
    </location>
</feature>
<reference evidence="3 4" key="1">
    <citation type="journal article" date="2016" name="Mol. Biol. Evol.">
        <title>Comparative Genomics of Early-Diverging Mushroom-Forming Fungi Provides Insights into the Origins of Lignocellulose Decay Capabilities.</title>
        <authorList>
            <person name="Nagy L.G."/>
            <person name="Riley R."/>
            <person name="Tritt A."/>
            <person name="Adam C."/>
            <person name="Daum C."/>
            <person name="Floudas D."/>
            <person name="Sun H."/>
            <person name="Yadav J.S."/>
            <person name="Pangilinan J."/>
            <person name="Larsson K.H."/>
            <person name="Matsuura K."/>
            <person name="Barry K."/>
            <person name="Labutti K."/>
            <person name="Kuo R."/>
            <person name="Ohm R.A."/>
            <person name="Bhattacharya S.S."/>
            <person name="Shirouzu T."/>
            <person name="Yoshinaga Y."/>
            <person name="Martin F.M."/>
            <person name="Grigoriev I.V."/>
            <person name="Hibbett D.S."/>
        </authorList>
    </citation>
    <scope>NUCLEOTIDE SEQUENCE [LARGE SCALE GENOMIC DNA]</scope>
    <source>
        <strain evidence="3 4">HHB12733</strain>
    </source>
</reference>
<organism evidence="3 4">
    <name type="scientific">Calocera cornea HHB12733</name>
    <dbReference type="NCBI Taxonomy" id="1353952"/>
    <lineage>
        <taxon>Eukaryota</taxon>
        <taxon>Fungi</taxon>
        <taxon>Dikarya</taxon>
        <taxon>Basidiomycota</taxon>
        <taxon>Agaricomycotina</taxon>
        <taxon>Dacrymycetes</taxon>
        <taxon>Dacrymycetales</taxon>
        <taxon>Dacrymycetaceae</taxon>
        <taxon>Calocera</taxon>
    </lineage>
</organism>
<feature type="compositionally biased region" description="Polar residues" evidence="1">
    <location>
        <begin position="278"/>
        <end position="294"/>
    </location>
</feature>
<dbReference type="AlphaFoldDB" id="A0A165G567"/>
<feature type="compositionally biased region" description="Polar residues" evidence="1">
    <location>
        <begin position="319"/>
        <end position="340"/>
    </location>
</feature>
<evidence type="ECO:0000256" key="1">
    <source>
        <dbReference type="SAM" id="MobiDB-lite"/>
    </source>
</evidence>
<feature type="compositionally biased region" description="Basic and acidic residues" evidence="1">
    <location>
        <begin position="217"/>
        <end position="245"/>
    </location>
</feature>
<dbReference type="InParanoid" id="A0A165G567"/>
<proteinExistence type="predicted"/>
<evidence type="ECO:0000313" key="4">
    <source>
        <dbReference type="Proteomes" id="UP000076842"/>
    </source>
</evidence>
<dbReference type="Proteomes" id="UP000076842">
    <property type="component" value="Unassembled WGS sequence"/>
</dbReference>
<protein>
    <submittedName>
        <fullName evidence="3">Uncharacterized protein</fullName>
    </submittedName>
</protein>
<feature type="signal peptide" evidence="2">
    <location>
        <begin position="1"/>
        <end position="20"/>
    </location>
</feature>